<keyword evidence="3" id="KW-0813">Transport</keyword>
<dbReference type="Proteomes" id="UP001059934">
    <property type="component" value="Chromosome"/>
</dbReference>
<evidence type="ECO:0000256" key="1">
    <source>
        <dbReference type="ARBA" id="ARBA00010690"/>
    </source>
</evidence>
<dbReference type="EMBL" id="CP103416">
    <property type="protein sequence ID" value="UVW35132.1"/>
    <property type="molecule type" value="Genomic_DNA"/>
</dbReference>
<protein>
    <recommendedName>
        <fullName evidence="2">Flagellar biosynthetic protein FlhB</fullName>
    </recommendedName>
</protein>
<dbReference type="Pfam" id="PF01312">
    <property type="entry name" value="Bac_export_2"/>
    <property type="match status" value="1"/>
</dbReference>
<evidence type="ECO:0000313" key="6">
    <source>
        <dbReference type="Proteomes" id="UP001059934"/>
    </source>
</evidence>
<dbReference type="PANTHER" id="PTHR30531">
    <property type="entry name" value="FLAGELLAR BIOSYNTHETIC PROTEIN FLHB"/>
    <property type="match status" value="1"/>
</dbReference>
<evidence type="ECO:0000256" key="4">
    <source>
        <dbReference type="ARBA" id="ARBA00025078"/>
    </source>
</evidence>
<dbReference type="InterPro" id="IPR006135">
    <property type="entry name" value="T3SS_substrate_exporter"/>
</dbReference>
<gene>
    <name evidence="5" type="ORF">NYF23_00660</name>
</gene>
<proteinExistence type="inferred from homology"/>
<dbReference type="InterPro" id="IPR029025">
    <property type="entry name" value="T3SS_substrate_exporter_C"/>
</dbReference>
<evidence type="ECO:0000256" key="2">
    <source>
        <dbReference type="ARBA" id="ARBA00021622"/>
    </source>
</evidence>
<comment type="similarity">
    <text evidence="1">Belongs to the type III secretion exporter family.</text>
</comment>
<keyword evidence="6" id="KW-1185">Reference proteome</keyword>
<dbReference type="Gene3D" id="3.40.1690.10">
    <property type="entry name" value="secretion proteins EscU"/>
    <property type="match status" value="1"/>
</dbReference>
<dbReference type="PANTHER" id="PTHR30531:SF12">
    <property type="entry name" value="FLAGELLAR BIOSYNTHETIC PROTEIN FLHB"/>
    <property type="match status" value="1"/>
</dbReference>
<evidence type="ECO:0000313" key="5">
    <source>
        <dbReference type="EMBL" id="UVW35132.1"/>
    </source>
</evidence>
<evidence type="ECO:0000256" key="3">
    <source>
        <dbReference type="ARBA" id="ARBA00023225"/>
    </source>
</evidence>
<keyword evidence="3" id="KW-1006">Bacterial flagellum protein export</keyword>
<sequence>MNYKPSRRAVALEYGKRKAPVMTAKGQGEAAQLIIEEAKKQGIHIAEDPQLVALLGQLELNEEIPESLYVAVSIILSWVYWLKGMEPGDEQGIDNNKV</sequence>
<reference evidence="5" key="1">
    <citation type="submission" date="2022-08" db="EMBL/GenBank/DDBJ databases">
        <title>Catabolic pathway analysis in culturable SAR92 clade bacteria reveals their overlooked roles in DMSP degradation in coastal seas.</title>
        <authorList>
            <person name="He X."/>
            <person name="Zhang X."/>
            <person name="Zhang Y."/>
        </authorList>
    </citation>
    <scope>NUCLEOTIDE SEQUENCE</scope>
    <source>
        <strain evidence="5">H455</strain>
    </source>
</reference>
<comment type="function">
    <text evidence="4">Required for formation of the rod structure in the basal body of the flagellar apparatus. Together with FliI and FliH, may constitute the export apparatus of flagellin.</text>
</comment>
<organism evidence="5 6">
    <name type="scientific">SAR92 clade bacterium H455</name>
    <dbReference type="NCBI Taxonomy" id="2974818"/>
    <lineage>
        <taxon>Bacteria</taxon>
        <taxon>Pseudomonadati</taxon>
        <taxon>Pseudomonadota</taxon>
        <taxon>Gammaproteobacteria</taxon>
        <taxon>Cellvibrionales</taxon>
        <taxon>Porticoccaceae</taxon>
        <taxon>SAR92 clade</taxon>
    </lineage>
</organism>
<dbReference type="SUPFAM" id="SSF160544">
    <property type="entry name" value="EscU C-terminal domain-like"/>
    <property type="match status" value="1"/>
</dbReference>
<accession>A0ABY5TMX5</accession>
<keyword evidence="3" id="KW-0653">Protein transport</keyword>
<name>A0ABY5TMX5_9GAMM</name>